<dbReference type="EMBL" id="SOJN01000078">
    <property type="protein sequence ID" value="TET45673.1"/>
    <property type="molecule type" value="Genomic_DNA"/>
</dbReference>
<feature type="transmembrane region" description="Helical" evidence="1">
    <location>
        <begin position="70"/>
        <end position="90"/>
    </location>
</feature>
<feature type="transmembrane region" description="Helical" evidence="1">
    <location>
        <begin position="150"/>
        <end position="170"/>
    </location>
</feature>
<evidence type="ECO:0008006" key="4">
    <source>
        <dbReference type="Google" id="ProtNLM"/>
    </source>
</evidence>
<dbReference type="PANTHER" id="PTHR31303:SF1">
    <property type="entry name" value="CTP-DEPENDENT DIACYLGLYCEROL KINASE 1"/>
    <property type="match status" value="1"/>
</dbReference>
<comment type="caution">
    <text evidence="2">The sequence shown here is derived from an EMBL/GenBank/DDBJ whole genome shotgun (WGS) entry which is preliminary data.</text>
</comment>
<name>A0A523USZ4_UNCT6</name>
<gene>
    <name evidence="2" type="ORF">E3J62_06885</name>
</gene>
<keyword evidence="1" id="KW-0812">Transmembrane</keyword>
<evidence type="ECO:0000256" key="1">
    <source>
        <dbReference type="SAM" id="Phobius"/>
    </source>
</evidence>
<protein>
    <recommendedName>
        <fullName evidence="4">Phosphatidate cytidylyltransferase</fullName>
    </recommendedName>
</protein>
<reference evidence="2 3" key="1">
    <citation type="submission" date="2019-03" db="EMBL/GenBank/DDBJ databases">
        <title>Metabolic potential of uncultured bacteria and archaea associated with petroleum seepage in deep-sea sediments.</title>
        <authorList>
            <person name="Dong X."/>
            <person name="Hubert C."/>
        </authorList>
    </citation>
    <scope>NUCLEOTIDE SEQUENCE [LARGE SCALE GENOMIC DNA]</scope>
    <source>
        <strain evidence="2">E44_bin18</strain>
    </source>
</reference>
<feature type="transmembrane region" description="Helical" evidence="1">
    <location>
        <begin position="7"/>
        <end position="23"/>
    </location>
</feature>
<sequence>MIVAVRKGYRIVVGLIFPVLYYFSPDKLLSIAAVMFFLGLVTALEIARKANPLAWVWICKRSRGAFKEKSGLILGETYFLLSTLFCIVFLERSIALCALLFLTFGDAASTIIGVRFGTRRFFNNKSIEGSLALLAVSVAVGFLLRLAPGIYLGVWIVLIGAFVAMIAEAAPLPVDDNFTVAAFSGMAMQIAARLLFQYELIL</sequence>
<dbReference type="InterPro" id="IPR037997">
    <property type="entry name" value="Dgk1-like"/>
</dbReference>
<organism evidence="2 3">
    <name type="scientific">candidate division TA06 bacterium</name>
    <dbReference type="NCBI Taxonomy" id="2250710"/>
    <lineage>
        <taxon>Bacteria</taxon>
        <taxon>Bacteria division TA06</taxon>
    </lineage>
</organism>
<evidence type="ECO:0000313" key="3">
    <source>
        <dbReference type="Proteomes" id="UP000315525"/>
    </source>
</evidence>
<evidence type="ECO:0000313" key="2">
    <source>
        <dbReference type="EMBL" id="TET45673.1"/>
    </source>
</evidence>
<accession>A0A523USZ4</accession>
<dbReference type="AlphaFoldDB" id="A0A523USZ4"/>
<dbReference type="Proteomes" id="UP000315525">
    <property type="component" value="Unassembled WGS sequence"/>
</dbReference>
<feature type="transmembrane region" description="Helical" evidence="1">
    <location>
        <begin position="96"/>
        <end position="114"/>
    </location>
</feature>
<keyword evidence="1" id="KW-0472">Membrane</keyword>
<dbReference type="GO" id="GO:0004143">
    <property type="term" value="F:ATP-dependent diacylglycerol kinase activity"/>
    <property type="evidence" value="ECO:0007669"/>
    <property type="project" value="InterPro"/>
</dbReference>
<keyword evidence="1" id="KW-1133">Transmembrane helix</keyword>
<proteinExistence type="predicted"/>
<feature type="transmembrane region" description="Helical" evidence="1">
    <location>
        <begin position="126"/>
        <end position="144"/>
    </location>
</feature>
<feature type="transmembrane region" description="Helical" evidence="1">
    <location>
        <begin position="29"/>
        <end position="47"/>
    </location>
</feature>
<dbReference type="PANTHER" id="PTHR31303">
    <property type="entry name" value="CTP-DEPENDENT DIACYLGLYCEROL KINASE 1"/>
    <property type="match status" value="1"/>
</dbReference>